<dbReference type="InterPro" id="IPR001789">
    <property type="entry name" value="Sig_transdc_resp-reg_receiver"/>
</dbReference>
<dbReference type="SUPFAM" id="SSF47384">
    <property type="entry name" value="Homodimeric domain of signal transducing histidine kinase"/>
    <property type="match status" value="1"/>
</dbReference>
<dbReference type="Proteomes" id="UP000231259">
    <property type="component" value="Unassembled WGS sequence"/>
</dbReference>
<dbReference type="Pfam" id="PF02518">
    <property type="entry name" value="HATPase_c"/>
    <property type="match status" value="1"/>
</dbReference>
<evidence type="ECO:0000313" key="9">
    <source>
        <dbReference type="EMBL" id="PIL18029.1"/>
    </source>
</evidence>
<keyword evidence="5" id="KW-0418">Kinase</keyword>
<proteinExistence type="predicted"/>
<dbReference type="InterPro" id="IPR036890">
    <property type="entry name" value="HATPase_C_sf"/>
</dbReference>
<evidence type="ECO:0000256" key="5">
    <source>
        <dbReference type="ARBA" id="ARBA00022777"/>
    </source>
</evidence>
<dbReference type="InterPro" id="IPR050351">
    <property type="entry name" value="BphY/WalK/GraS-like"/>
</dbReference>
<dbReference type="InterPro" id="IPR003661">
    <property type="entry name" value="HisK_dim/P_dom"/>
</dbReference>
<dbReference type="PANTHER" id="PTHR42878:SF15">
    <property type="entry name" value="BACTERIOPHYTOCHROME"/>
    <property type="match status" value="1"/>
</dbReference>
<dbReference type="PRINTS" id="PR00344">
    <property type="entry name" value="BCTRLSENSOR"/>
</dbReference>
<dbReference type="InterPro" id="IPR004358">
    <property type="entry name" value="Sig_transdc_His_kin-like_C"/>
</dbReference>
<feature type="domain" description="Histidine kinase" evidence="7">
    <location>
        <begin position="145"/>
        <end position="358"/>
    </location>
</feature>
<evidence type="ECO:0000259" key="7">
    <source>
        <dbReference type="PROSITE" id="PS50109"/>
    </source>
</evidence>
<dbReference type="EC" id="2.7.13.3" evidence="2"/>
<dbReference type="Gene3D" id="1.10.287.130">
    <property type="match status" value="1"/>
</dbReference>
<evidence type="ECO:0000256" key="6">
    <source>
        <dbReference type="PROSITE-ProRule" id="PRU00169"/>
    </source>
</evidence>
<feature type="domain" description="Response regulatory" evidence="8">
    <location>
        <begin position="6"/>
        <end position="122"/>
    </location>
</feature>
<accession>A0A2G8R921</accession>
<dbReference type="SMART" id="SM00388">
    <property type="entry name" value="HisKA"/>
    <property type="match status" value="1"/>
</dbReference>
<dbReference type="InterPro" id="IPR005467">
    <property type="entry name" value="His_kinase_dom"/>
</dbReference>
<comment type="catalytic activity">
    <reaction evidence="1">
        <text>ATP + protein L-histidine = ADP + protein N-phospho-L-histidine.</text>
        <dbReference type="EC" id="2.7.13.3"/>
    </reaction>
</comment>
<dbReference type="InterPro" id="IPR036097">
    <property type="entry name" value="HisK_dim/P_sf"/>
</dbReference>
<dbReference type="GO" id="GO:0007234">
    <property type="term" value="P:osmosensory signaling via phosphorelay pathway"/>
    <property type="evidence" value="ECO:0007669"/>
    <property type="project" value="TreeGrafter"/>
</dbReference>
<dbReference type="SMART" id="SM00387">
    <property type="entry name" value="HATPase_c"/>
    <property type="match status" value="1"/>
</dbReference>
<comment type="caution">
    <text evidence="9">The sequence shown here is derived from an EMBL/GenBank/DDBJ whole genome shotgun (WGS) entry which is preliminary data.</text>
</comment>
<gene>
    <name evidence="9" type="ORF">P775_21650</name>
</gene>
<dbReference type="AlphaFoldDB" id="A0A2G8R921"/>
<dbReference type="Pfam" id="PF00072">
    <property type="entry name" value="Response_reg"/>
    <property type="match status" value="1"/>
</dbReference>
<protein>
    <recommendedName>
        <fullName evidence="2">histidine kinase</fullName>
        <ecNumber evidence="2">2.7.13.3</ecNumber>
    </recommendedName>
</protein>
<dbReference type="PANTHER" id="PTHR42878">
    <property type="entry name" value="TWO-COMPONENT HISTIDINE KINASE"/>
    <property type="match status" value="1"/>
</dbReference>
<evidence type="ECO:0000313" key="10">
    <source>
        <dbReference type="Proteomes" id="UP000231259"/>
    </source>
</evidence>
<evidence type="ECO:0000256" key="3">
    <source>
        <dbReference type="ARBA" id="ARBA00022553"/>
    </source>
</evidence>
<keyword evidence="3 6" id="KW-0597">Phosphoprotein</keyword>
<name>A0A2G8R921_9RHOB</name>
<dbReference type="SUPFAM" id="SSF55874">
    <property type="entry name" value="ATPase domain of HSP90 chaperone/DNA topoisomerase II/histidine kinase"/>
    <property type="match status" value="1"/>
</dbReference>
<dbReference type="InterPro" id="IPR003594">
    <property type="entry name" value="HATPase_dom"/>
</dbReference>
<dbReference type="CDD" id="cd00156">
    <property type="entry name" value="REC"/>
    <property type="match status" value="1"/>
</dbReference>
<dbReference type="SMART" id="SM00448">
    <property type="entry name" value="REC"/>
    <property type="match status" value="1"/>
</dbReference>
<dbReference type="SUPFAM" id="SSF52172">
    <property type="entry name" value="CheY-like"/>
    <property type="match status" value="1"/>
</dbReference>
<evidence type="ECO:0000256" key="2">
    <source>
        <dbReference type="ARBA" id="ARBA00012438"/>
    </source>
</evidence>
<keyword evidence="4" id="KW-0808">Transferase</keyword>
<dbReference type="RefSeq" id="WP_099912779.1">
    <property type="nucleotide sequence ID" value="NZ_AWWI01000141.1"/>
</dbReference>
<dbReference type="PROSITE" id="PS50110">
    <property type="entry name" value="RESPONSE_REGULATORY"/>
    <property type="match status" value="1"/>
</dbReference>
<dbReference type="GO" id="GO:0000156">
    <property type="term" value="F:phosphorelay response regulator activity"/>
    <property type="evidence" value="ECO:0007669"/>
    <property type="project" value="TreeGrafter"/>
</dbReference>
<dbReference type="Gene3D" id="3.40.50.2300">
    <property type="match status" value="1"/>
</dbReference>
<dbReference type="GO" id="GO:0030295">
    <property type="term" value="F:protein kinase activator activity"/>
    <property type="evidence" value="ECO:0007669"/>
    <property type="project" value="TreeGrafter"/>
</dbReference>
<feature type="modified residue" description="4-aspartylphosphate" evidence="6">
    <location>
        <position position="57"/>
    </location>
</feature>
<dbReference type="Gene3D" id="3.30.565.10">
    <property type="entry name" value="Histidine kinase-like ATPase, C-terminal domain"/>
    <property type="match status" value="1"/>
</dbReference>
<dbReference type="GO" id="GO:0000155">
    <property type="term" value="F:phosphorelay sensor kinase activity"/>
    <property type="evidence" value="ECO:0007669"/>
    <property type="project" value="InterPro"/>
</dbReference>
<dbReference type="OrthoDB" id="9813151at2"/>
<dbReference type="EMBL" id="AWWI01000141">
    <property type="protein sequence ID" value="PIL18029.1"/>
    <property type="molecule type" value="Genomic_DNA"/>
</dbReference>
<dbReference type="InterPro" id="IPR011006">
    <property type="entry name" value="CheY-like_superfamily"/>
</dbReference>
<evidence type="ECO:0000256" key="1">
    <source>
        <dbReference type="ARBA" id="ARBA00000085"/>
    </source>
</evidence>
<sequence>MPDSFTGWIIDDDAGDRKIISRYLERSNLPCRLSEFPSLTQALDAVRDRDPEIAFLDYNMPDIDGNSAVRKLLEIWPDLAIVVVTGQGDEKIAAGVITAGATDYIPKRDLNANAIRRSAENALKLARLRSRVRAQHQELEAFAHVLVHDLAAPIRGVDMLVDVMQEHIVDRDMEGVSNIAQKMQNQARRMSALLKSLRSYAFMDRPPSFEQMDAADIVADVTENLAIEITEAGARIEMGQLPNLYGDRAQLTQLFQNIIANGVKFCRDRAPVVRVSAAGQTGNMVRIVISDNGIGIAEYDLPKMFEPFKRLNHQSEFAGSGLGLATCARIVKRHRGIIRVESTPDVGTEVHLELPALAAALPQH</sequence>
<evidence type="ECO:0000259" key="8">
    <source>
        <dbReference type="PROSITE" id="PS50110"/>
    </source>
</evidence>
<dbReference type="CDD" id="cd00075">
    <property type="entry name" value="HATPase"/>
    <property type="match status" value="1"/>
</dbReference>
<organism evidence="9 10">
    <name type="scientific">Puniceibacterium antarcticum</name>
    <dbReference type="NCBI Taxonomy" id="1206336"/>
    <lineage>
        <taxon>Bacteria</taxon>
        <taxon>Pseudomonadati</taxon>
        <taxon>Pseudomonadota</taxon>
        <taxon>Alphaproteobacteria</taxon>
        <taxon>Rhodobacterales</taxon>
        <taxon>Paracoccaceae</taxon>
        <taxon>Puniceibacterium</taxon>
    </lineage>
</organism>
<keyword evidence="10" id="KW-1185">Reference proteome</keyword>
<dbReference type="PROSITE" id="PS50109">
    <property type="entry name" value="HIS_KIN"/>
    <property type="match status" value="1"/>
</dbReference>
<reference evidence="9 10" key="1">
    <citation type="submission" date="2013-09" db="EMBL/GenBank/DDBJ databases">
        <title>Genome sequencing of Phaeobacter antarcticus sp. nov. SM1211.</title>
        <authorList>
            <person name="Zhang X.-Y."/>
            <person name="Liu C."/>
            <person name="Chen X.-L."/>
            <person name="Xie B.-B."/>
            <person name="Qin Q.-L."/>
            <person name="Rong J.-C."/>
            <person name="Zhang Y.-Z."/>
        </authorList>
    </citation>
    <scope>NUCLEOTIDE SEQUENCE [LARGE SCALE GENOMIC DNA]</scope>
    <source>
        <strain evidence="9 10">SM1211</strain>
    </source>
</reference>
<evidence type="ECO:0000256" key="4">
    <source>
        <dbReference type="ARBA" id="ARBA00022679"/>
    </source>
</evidence>